<protein>
    <submittedName>
        <fullName evidence="3">Uncharacterized protein</fullName>
    </submittedName>
</protein>
<organism evidence="3 4">
    <name type="scientific">Flavonifractor plautii</name>
    <name type="common">Fusobacterium plautii</name>
    <dbReference type="NCBI Taxonomy" id="292800"/>
    <lineage>
        <taxon>Bacteria</taxon>
        <taxon>Bacillati</taxon>
        <taxon>Bacillota</taxon>
        <taxon>Clostridia</taxon>
        <taxon>Eubacteriales</taxon>
        <taxon>Oscillospiraceae</taxon>
        <taxon>Flavonifractor</taxon>
    </lineage>
</organism>
<keyword evidence="1" id="KW-0472">Membrane</keyword>
<dbReference type="Proteomes" id="UP001211006">
    <property type="component" value="Unassembled WGS sequence"/>
</dbReference>
<dbReference type="Proteomes" id="UP001211173">
    <property type="component" value="Unassembled WGS sequence"/>
</dbReference>
<evidence type="ECO:0000313" key="3">
    <source>
        <dbReference type="EMBL" id="MDB7933986.1"/>
    </source>
</evidence>
<sequence length="66" mass="7266">MKYMTNAQIDELNLLLDKHGAALTAFYNEGMRQGAKNVIHGMMIGAAIIAGVQITRAIIRAHKQKN</sequence>
<evidence type="ECO:0000256" key="1">
    <source>
        <dbReference type="SAM" id="Phobius"/>
    </source>
</evidence>
<comment type="caution">
    <text evidence="3">The sequence shown here is derived from an EMBL/GenBank/DDBJ whole genome shotgun (WGS) entry which is preliminary data.</text>
</comment>
<dbReference type="AlphaFoldDB" id="A0AAW6CIG9"/>
<feature type="transmembrane region" description="Helical" evidence="1">
    <location>
        <begin position="38"/>
        <end position="59"/>
    </location>
</feature>
<reference evidence="3" key="1">
    <citation type="submission" date="2023-01" db="EMBL/GenBank/DDBJ databases">
        <title>Human gut microbiome strain richness.</title>
        <authorList>
            <person name="Chen-Liaw A."/>
        </authorList>
    </citation>
    <scope>NUCLEOTIDE SEQUENCE</scope>
    <source>
        <strain evidence="3">1001287st1_F4_1001285I_161205</strain>
        <strain evidence="2">2225st1_A6_2225SCRN_200828</strain>
    </source>
</reference>
<keyword evidence="1" id="KW-0812">Transmembrane</keyword>
<dbReference type="EMBL" id="JAQLWO010000039">
    <property type="protein sequence ID" value="MDB7908619.1"/>
    <property type="molecule type" value="Genomic_DNA"/>
</dbReference>
<dbReference type="RefSeq" id="WP_024723752.1">
    <property type="nucleotide sequence ID" value="NZ_DAWDUS010000004.1"/>
</dbReference>
<gene>
    <name evidence="2" type="ORF">PND83_21785</name>
    <name evidence="3" type="ORF">PNE06_12965</name>
</gene>
<evidence type="ECO:0000313" key="4">
    <source>
        <dbReference type="Proteomes" id="UP001211173"/>
    </source>
</evidence>
<dbReference type="EMBL" id="JAQLWV010000019">
    <property type="protein sequence ID" value="MDB7933986.1"/>
    <property type="molecule type" value="Genomic_DNA"/>
</dbReference>
<proteinExistence type="predicted"/>
<keyword evidence="1" id="KW-1133">Transmembrane helix</keyword>
<accession>A0AAW6CIG9</accession>
<evidence type="ECO:0000313" key="2">
    <source>
        <dbReference type="EMBL" id="MDB7908619.1"/>
    </source>
</evidence>
<name>A0AAW6CIG9_FLAPL</name>